<keyword evidence="3" id="KW-1003">Cell membrane</keyword>
<evidence type="ECO:0000256" key="3">
    <source>
        <dbReference type="ARBA" id="ARBA00022475"/>
    </source>
</evidence>
<comment type="subcellular location">
    <subcellularLocation>
        <location evidence="1">Cell membrane</location>
        <topology evidence="1">Multi-pass membrane protein</topology>
    </subcellularLocation>
</comment>
<comment type="caution">
    <text evidence="9">The sequence shown here is derived from an EMBL/GenBank/DDBJ whole genome shotgun (WGS) entry which is preliminary data.</text>
</comment>
<evidence type="ECO:0000313" key="10">
    <source>
        <dbReference type="Proteomes" id="UP000625033"/>
    </source>
</evidence>
<sequence>MTAPLVSDAVLYYLITVVLVAFDAPFPPVPSELFVLGAGPLVAAGHLSLPLAWGAAAAGCLLGDLGLYWIFRRGLTGWLDRFRWGRWVHRTTIAAMNKLGRETTYASLLGLRFVTGGRTASVAAAGIAGVPPRAFTALAAGGAVLWAGWMMLLGFITQSVTGWPTWAATLLSAVLGTLIGVGLAAALRARQRKRTERA</sequence>
<dbReference type="GO" id="GO:0005886">
    <property type="term" value="C:plasma membrane"/>
    <property type="evidence" value="ECO:0007669"/>
    <property type="project" value="UniProtKB-SubCell"/>
</dbReference>
<reference evidence="9" key="1">
    <citation type="submission" date="2020-11" db="EMBL/GenBank/DDBJ databases">
        <title>Sequencing the genomes of 1000 actinobacteria strains.</title>
        <authorList>
            <person name="Klenk H.-P."/>
        </authorList>
    </citation>
    <scope>NUCLEOTIDE SEQUENCE</scope>
    <source>
        <strain evidence="9">DSM 26152</strain>
    </source>
</reference>
<feature type="transmembrane region" description="Helical" evidence="7">
    <location>
        <begin position="47"/>
        <end position="71"/>
    </location>
</feature>
<evidence type="ECO:0000256" key="6">
    <source>
        <dbReference type="ARBA" id="ARBA00023136"/>
    </source>
</evidence>
<dbReference type="EMBL" id="JADOTZ010000001">
    <property type="protein sequence ID" value="MBG6085160.1"/>
    <property type="molecule type" value="Genomic_DNA"/>
</dbReference>
<dbReference type="Proteomes" id="UP000625033">
    <property type="component" value="Unassembled WGS sequence"/>
</dbReference>
<dbReference type="PANTHER" id="PTHR42709:SF6">
    <property type="entry name" value="UNDECAPRENYL PHOSPHATE TRANSPORTER A"/>
    <property type="match status" value="1"/>
</dbReference>
<dbReference type="InterPro" id="IPR051311">
    <property type="entry name" value="DedA_domain"/>
</dbReference>
<evidence type="ECO:0000256" key="5">
    <source>
        <dbReference type="ARBA" id="ARBA00022989"/>
    </source>
</evidence>
<dbReference type="PANTHER" id="PTHR42709">
    <property type="entry name" value="ALKALINE PHOSPHATASE LIKE PROTEIN"/>
    <property type="match status" value="1"/>
</dbReference>
<evidence type="ECO:0000256" key="7">
    <source>
        <dbReference type="SAM" id="Phobius"/>
    </source>
</evidence>
<feature type="transmembrane region" description="Helical" evidence="7">
    <location>
        <begin position="135"/>
        <end position="157"/>
    </location>
</feature>
<accession>A0A931GFF1</accession>
<feature type="transmembrane region" description="Helical" evidence="7">
    <location>
        <begin position="163"/>
        <end position="187"/>
    </location>
</feature>
<dbReference type="RefSeq" id="WP_196836376.1">
    <property type="nucleotide sequence ID" value="NZ_JADOTZ010000001.1"/>
</dbReference>
<organism evidence="9 10">
    <name type="scientific">Zhihengliuella flava</name>
    <dbReference type="NCBI Taxonomy" id="1285193"/>
    <lineage>
        <taxon>Bacteria</taxon>
        <taxon>Bacillati</taxon>
        <taxon>Actinomycetota</taxon>
        <taxon>Actinomycetes</taxon>
        <taxon>Micrococcales</taxon>
        <taxon>Micrococcaceae</taxon>
        <taxon>Zhihengliuella</taxon>
    </lineage>
</organism>
<dbReference type="InterPro" id="IPR032816">
    <property type="entry name" value="VTT_dom"/>
</dbReference>
<keyword evidence="10" id="KW-1185">Reference proteome</keyword>
<evidence type="ECO:0000256" key="1">
    <source>
        <dbReference type="ARBA" id="ARBA00004651"/>
    </source>
</evidence>
<keyword evidence="5 7" id="KW-1133">Transmembrane helix</keyword>
<proteinExistence type="inferred from homology"/>
<evidence type="ECO:0000256" key="2">
    <source>
        <dbReference type="ARBA" id="ARBA00010792"/>
    </source>
</evidence>
<protein>
    <submittedName>
        <fullName evidence="9">Membrane protein DedA with SNARE-associated domain</fullName>
    </submittedName>
</protein>
<name>A0A931GFF1_9MICC</name>
<keyword evidence="6 7" id="KW-0472">Membrane</keyword>
<dbReference type="AlphaFoldDB" id="A0A931GFF1"/>
<keyword evidence="4 7" id="KW-0812">Transmembrane</keyword>
<feature type="domain" description="VTT" evidence="8">
    <location>
        <begin position="30"/>
        <end position="154"/>
    </location>
</feature>
<evidence type="ECO:0000313" key="9">
    <source>
        <dbReference type="EMBL" id="MBG6085160.1"/>
    </source>
</evidence>
<gene>
    <name evidence="9" type="ORF">IW252_001927</name>
</gene>
<evidence type="ECO:0000259" key="8">
    <source>
        <dbReference type="Pfam" id="PF09335"/>
    </source>
</evidence>
<comment type="similarity">
    <text evidence="2">Belongs to the DedA family.</text>
</comment>
<evidence type="ECO:0000256" key="4">
    <source>
        <dbReference type="ARBA" id="ARBA00022692"/>
    </source>
</evidence>
<feature type="transmembrane region" description="Helical" evidence="7">
    <location>
        <begin position="9"/>
        <end position="27"/>
    </location>
</feature>
<dbReference type="Pfam" id="PF09335">
    <property type="entry name" value="VTT_dom"/>
    <property type="match status" value="1"/>
</dbReference>